<feature type="domain" description="C2H2-type" evidence="9">
    <location>
        <begin position="1197"/>
        <end position="1225"/>
    </location>
</feature>
<feature type="domain" description="C2H2-type" evidence="9">
    <location>
        <begin position="960"/>
        <end position="988"/>
    </location>
</feature>
<comment type="caution">
    <text evidence="10">The sequence shown here is derived from an EMBL/GenBank/DDBJ whole genome shotgun (WGS) entry which is preliminary data.</text>
</comment>
<sequence length="1484" mass="163065">MTEVEVSFPLEICKDILEFQDDKKWRTYRASISHGAPGKKTGSVRTCVVANDTGGKFLDLVFRFPRSNPRVFASKSRFCFRFDNLEYVPELQEDCVSGHRTERPSDRFSSIADDANGSQASGKNVTGGCSPKVGRKRGRRPRSETVQVPTFGSDTNGRPSRRKGRPTRFRDYDTDLDGTRKRPAASEHQEDASDGASDTEAVRQADTGTGQESSNSQDEMQPSAAASAPKAKKRKRYDKLIKNLTKASQEVAESGAEIQSILSSLKASFYSETDPGPEGQNRSAEMGSASESPTAVSPSIECVIVNQSETGASSESVVDTSPSTKQSKSRKITHPHLTYFPRKFPSGLLSTQSTPSSGSSLVTHPAKRFSEDKEAVDRVLQKYKKIQPAGELPQHRIEEDFVDHDSDPDYVPSDEGSDGSAKTKRKRTGFKRKGVLLASSEKFTGSSSSTVGFQTDASQSLQTVDASDVKPGVSFFIPQLGELAQDSAEGGKKSMVLVGPFHVLGEGSAASLQLVPQAERDDRPPKILKGDLCLPSGTVRGISASTSQMKFRQADKTQQFRQQGGSSSVSARLATTDHDYTDINKPVVPGPKVWKTLAKPISLTQHISARVEKVEEIGEGSSLVTISGHNAKASPVPDRMYLTPKLSAEGMPIVDSLDEVMTDTLKRIEKYRESYRQAMEAKPTPPVYISVSETPVAGEVVLTAEGQVHNSRTSKTSAPSRRRSRRRASEFEVDTLESPNLEHTPDTSVVCSDSDTAVGVSVLREPQNAGVLATVDTNSGVCFTQLGGSLRQGLIGVNFHPGELISLVDSEQTSEVRQSSLPEEAVEVENAAEVESSCLPLPESRFCSYCLRLFPSAYMLLNHVKSVHSAYSSNPEHVDYLESLKRDARILCPHCPGKQYLSNTYKYFVHLTNFHRDQMDSSNVQLSEVSSYQCEICMVRFPTQAMLNLHATRKHNLQLYTCSVCQECFVHKSSRDAHMKDIHGDSSGQTFSCRDCGDVFQRRGFLMAHYKQVHGEKAEHQRYNVPVVSEADMLEHGHDQTGASLCRLCNKSFKSPIKLSRHLEMKHLDNDPRGTSFQQGKARIKCTRCLARFQSLGEMQEHKRHVHTGAIPVHCVFCGSGYQSTAPMYTHIKNHHLRTQVFICSVCSKQFRHRQMLERHMSLFHHMQSSELLEHLSSESEAKQDNVANSDSAVSRISCPYCPEAFVREASLVAHIVEGHREQFPYACQHCEQNFLTEKALNHHLQGAHDIITPGLSPPESPSPLILQQSITVPASPSEPEPLDQVSTSQTVGSASNDLELEDTQSDDGVFASLPAEAQNYITSITEQGKRAMLIIDDGKGGVRQLSFSPSVTKHPTLQSPSTAQLTESSQYYETVLEENVADESDTVTGETQAAIENLVYGMEIPTEGGDEYQHVDVVETTDGHLVSGSDLVTQDSEMVVEESVPVELEDMSTVTVETSSSDAVMISAEDFLKFLKESQASSK</sequence>
<keyword evidence="5" id="KW-0862">Zinc</keyword>
<feature type="region of interest" description="Disordered" evidence="8">
    <location>
        <begin position="269"/>
        <end position="332"/>
    </location>
</feature>
<dbReference type="SMART" id="SM00355">
    <property type="entry name" value="ZnF_C2H2"/>
    <property type="match status" value="11"/>
</dbReference>
<dbReference type="PROSITE" id="PS50157">
    <property type="entry name" value="ZINC_FINGER_C2H2_2"/>
    <property type="match status" value="7"/>
</dbReference>
<comment type="subcellular location">
    <subcellularLocation>
        <location evidence="1">Nucleus</location>
    </subcellularLocation>
</comment>
<feature type="domain" description="C2H2-type" evidence="9">
    <location>
        <begin position="1142"/>
        <end position="1170"/>
    </location>
</feature>
<keyword evidence="4 7" id="KW-0863">Zinc-finger</keyword>
<feature type="domain" description="C2H2-type" evidence="9">
    <location>
        <begin position="1226"/>
        <end position="1254"/>
    </location>
</feature>
<organism evidence="10 11">
    <name type="scientific">Batillaria attramentaria</name>
    <dbReference type="NCBI Taxonomy" id="370345"/>
    <lineage>
        <taxon>Eukaryota</taxon>
        <taxon>Metazoa</taxon>
        <taxon>Spiralia</taxon>
        <taxon>Lophotrochozoa</taxon>
        <taxon>Mollusca</taxon>
        <taxon>Gastropoda</taxon>
        <taxon>Caenogastropoda</taxon>
        <taxon>Sorbeoconcha</taxon>
        <taxon>Cerithioidea</taxon>
        <taxon>Batillariidae</taxon>
        <taxon>Batillaria</taxon>
    </lineage>
</organism>
<feature type="region of interest" description="Disordered" evidence="8">
    <location>
        <begin position="95"/>
        <end position="235"/>
    </location>
</feature>
<keyword evidence="11" id="KW-1185">Reference proteome</keyword>
<evidence type="ECO:0000259" key="9">
    <source>
        <dbReference type="PROSITE" id="PS50157"/>
    </source>
</evidence>
<dbReference type="SUPFAM" id="SSF57667">
    <property type="entry name" value="beta-beta-alpha zinc fingers"/>
    <property type="match status" value="2"/>
</dbReference>
<accession>A0ABD0KBQ0</accession>
<feature type="region of interest" description="Disordered" evidence="8">
    <location>
        <begin position="345"/>
        <end position="374"/>
    </location>
</feature>
<dbReference type="InterPro" id="IPR036236">
    <property type="entry name" value="Znf_C2H2_sf"/>
</dbReference>
<dbReference type="GO" id="GO:0008270">
    <property type="term" value="F:zinc ion binding"/>
    <property type="evidence" value="ECO:0007669"/>
    <property type="project" value="UniProtKB-KW"/>
</dbReference>
<evidence type="ECO:0000256" key="6">
    <source>
        <dbReference type="ARBA" id="ARBA00023242"/>
    </source>
</evidence>
<feature type="compositionally biased region" description="Polar residues" evidence="8">
    <location>
        <begin position="1285"/>
        <end position="1297"/>
    </location>
</feature>
<dbReference type="InterPro" id="IPR050888">
    <property type="entry name" value="ZnF_C2H2-type_TF"/>
</dbReference>
<proteinExistence type="predicted"/>
<evidence type="ECO:0000256" key="5">
    <source>
        <dbReference type="ARBA" id="ARBA00022833"/>
    </source>
</evidence>
<gene>
    <name evidence="10" type="ORF">BaRGS_00024342</name>
</gene>
<feature type="region of interest" description="Disordered" evidence="8">
    <location>
        <begin position="704"/>
        <end position="750"/>
    </location>
</feature>
<feature type="compositionally biased region" description="Polar residues" evidence="8">
    <location>
        <begin position="305"/>
        <end position="326"/>
    </location>
</feature>
<feature type="domain" description="C2H2-type" evidence="9">
    <location>
        <begin position="1084"/>
        <end position="1112"/>
    </location>
</feature>
<dbReference type="InterPro" id="IPR013087">
    <property type="entry name" value="Znf_C2H2_type"/>
</dbReference>
<dbReference type="GO" id="GO:0005634">
    <property type="term" value="C:nucleus"/>
    <property type="evidence" value="ECO:0007669"/>
    <property type="project" value="UniProtKB-SubCell"/>
</dbReference>
<keyword evidence="3" id="KW-0677">Repeat</keyword>
<keyword evidence="6" id="KW-0539">Nucleus</keyword>
<feature type="compositionally biased region" description="Polar residues" evidence="8">
    <location>
        <begin position="206"/>
        <end position="220"/>
    </location>
</feature>
<dbReference type="PANTHER" id="PTHR24406">
    <property type="entry name" value="TRANSCRIPTIONAL REPRESSOR CTCFL-RELATED"/>
    <property type="match status" value="1"/>
</dbReference>
<feature type="domain" description="C2H2-type" evidence="9">
    <location>
        <begin position="1044"/>
        <end position="1072"/>
    </location>
</feature>
<evidence type="ECO:0000256" key="8">
    <source>
        <dbReference type="SAM" id="MobiDB-lite"/>
    </source>
</evidence>
<feature type="compositionally biased region" description="Basic and acidic residues" evidence="8">
    <location>
        <begin position="96"/>
        <end position="106"/>
    </location>
</feature>
<name>A0ABD0KBQ0_9CAEN</name>
<feature type="region of interest" description="Disordered" evidence="8">
    <location>
        <begin position="402"/>
        <end position="428"/>
    </location>
</feature>
<evidence type="ECO:0000313" key="10">
    <source>
        <dbReference type="EMBL" id="KAK7484457.1"/>
    </source>
</evidence>
<dbReference type="PROSITE" id="PS00028">
    <property type="entry name" value="ZINC_FINGER_C2H2_1"/>
    <property type="match status" value="8"/>
</dbReference>
<evidence type="ECO:0000256" key="4">
    <source>
        <dbReference type="ARBA" id="ARBA00022771"/>
    </source>
</evidence>
<dbReference type="EMBL" id="JACVVK020000210">
    <property type="protein sequence ID" value="KAK7484457.1"/>
    <property type="molecule type" value="Genomic_DNA"/>
</dbReference>
<keyword evidence="2" id="KW-0479">Metal-binding</keyword>
<feature type="compositionally biased region" description="Polar residues" evidence="8">
    <location>
        <begin position="144"/>
        <end position="158"/>
    </location>
</feature>
<dbReference type="Proteomes" id="UP001519460">
    <property type="component" value="Unassembled WGS sequence"/>
</dbReference>
<dbReference type="Gene3D" id="3.30.160.60">
    <property type="entry name" value="Classic Zinc Finger"/>
    <property type="match status" value="4"/>
</dbReference>
<evidence type="ECO:0000256" key="2">
    <source>
        <dbReference type="ARBA" id="ARBA00022723"/>
    </source>
</evidence>
<feature type="compositionally biased region" description="Basic and acidic residues" evidence="8">
    <location>
        <begin position="168"/>
        <end position="191"/>
    </location>
</feature>
<feature type="region of interest" description="Disordered" evidence="8">
    <location>
        <begin position="1274"/>
        <end position="1300"/>
    </location>
</feature>
<reference evidence="10 11" key="1">
    <citation type="journal article" date="2023" name="Sci. Data">
        <title>Genome assembly of the Korean intertidal mud-creeper Batillaria attramentaria.</title>
        <authorList>
            <person name="Patra A.K."/>
            <person name="Ho P.T."/>
            <person name="Jun S."/>
            <person name="Lee S.J."/>
            <person name="Kim Y."/>
            <person name="Won Y.J."/>
        </authorList>
    </citation>
    <scope>NUCLEOTIDE SEQUENCE [LARGE SCALE GENOMIC DNA]</scope>
    <source>
        <strain evidence="10">Wonlab-2016</strain>
    </source>
</reference>
<evidence type="ECO:0000256" key="3">
    <source>
        <dbReference type="ARBA" id="ARBA00022737"/>
    </source>
</evidence>
<evidence type="ECO:0000313" key="11">
    <source>
        <dbReference type="Proteomes" id="UP001519460"/>
    </source>
</evidence>
<feature type="domain" description="C2H2-type" evidence="9">
    <location>
        <begin position="991"/>
        <end position="1019"/>
    </location>
</feature>
<feature type="compositionally biased region" description="Low complexity" evidence="8">
    <location>
        <begin position="345"/>
        <end position="360"/>
    </location>
</feature>
<evidence type="ECO:0000256" key="7">
    <source>
        <dbReference type="PROSITE-ProRule" id="PRU00042"/>
    </source>
</evidence>
<protein>
    <recommendedName>
        <fullName evidence="9">C2H2-type domain-containing protein</fullName>
    </recommendedName>
</protein>
<evidence type="ECO:0000256" key="1">
    <source>
        <dbReference type="ARBA" id="ARBA00004123"/>
    </source>
</evidence>